<protein>
    <submittedName>
        <fullName evidence="2">SprT protein</fullName>
    </submittedName>
</protein>
<evidence type="ECO:0000313" key="3">
    <source>
        <dbReference type="Proteomes" id="UP000274556"/>
    </source>
</evidence>
<dbReference type="SMART" id="SM00731">
    <property type="entry name" value="SprT"/>
    <property type="match status" value="1"/>
</dbReference>
<evidence type="ECO:0000313" key="2">
    <source>
        <dbReference type="EMBL" id="RKT46099.1"/>
    </source>
</evidence>
<dbReference type="PANTHER" id="PTHR38773:SF1">
    <property type="entry name" value="PROTEIN SPRT"/>
    <property type="match status" value="1"/>
</dbReference>
<dbReference type="GO" id="GO:0006950">
    <property type="term" value="P:response to stress"/>
    <property type="evidence" value="ECO:0007669"/>
    <property type="project" value="UniProtKB-ARBA"/>
</dbReference>
<evidence type="ECO:0000259" key="1">
    <source>
        <dbReference type="SMART" id="SM00731"/>
    </source>
</evidence>
<dbReference type="RefSeq" id="WP_120798264.1">
    <property type="nucleotide sequence ID" value="NZ_RBXL01000001.1"/>
</dbReference>
<comment type="caution">
    <text evidence="2">The sequence shown here is derived from an EMBL/GenBank/DDBJ whole genome shotgun (WGS) entry which is preliminary data.</text>
</comment>
<dbReference type="PANTHER" id="PTHR38773">
    <property type="entry name" value="PROTEIN SPRT"/>
    <property type="match status" value="1"/>
</dbReference>
<gene>
    <name evidence="2" type="ORF">BDD21_3597</name>
</gene>
<name>A0A495V9V4_9GAMM</name>
<keyword evidence="3" id="KW-1185">Reference proteome</keyword>
<dbReference type="EMBL" id="RBXL01000001">
    <property type="protein sequence ID" value="RKT46099.1"/>
    <property type="molecule type" value="Genomic_DNA"/>
</dbReference>
<feature type="domain" description="SprT-like" evidence="1">
    <location>
        <begin position="22"/>
        <end position="177"/>
    </location>
</feature>
<dbReference type="Proteomes" id="UP000274556">
    <property type="component" value="Unassembled WGS sequence"/>
</dbReference>
<dbReference type="Pfam" id="PF10263">
    <property type="entry name" value="SprT-like"/>
    <property type="match status" value="1"/>
</dbReference>
<proteinExistence type="predicted"/>
<accession>A0A495V9V4</accession>
<dbReference type="AlphaFoldDB" id="A0A495V9V4"/>
<dbReference type="InterPro" id="IPR006640">
    <property type="entry name" value="SprT-like_domain"/>
</dbReference>
<reference evidence="2 3" key="1">
    <citation type="submission" date="2018-10" db="EMBL/GenBank/DDBJ databases">
        <title>Genomic Encyclopedia of Archaeal and Bacterial Type Strains, Phase II (KMG-II): from individual species to whole genera.</title>
        <authorList>
            <person name="Goeker M."/>
        </authorList>
    </citation>
    <scope>NUCLEOTIDE SEQUENCE [LARGE SCALE GENOMIC DNA]</scope>
    <source>
        <strain evidence="2 3">DSM 235</strain>
    </source>
</reference>
<organism evidence="2 3">
    <name type="scientific">Thiocapsa rosea</name>
    <dbReference type="NCBI Taxonomy" id="69360"/>
    <lineage>
        <taxon>Bacteria</taxon>
        <taxon>Pseudomonadati</taxon>
        <taxon>Pseudomonadota</taxon>
        <taxon>Gammaproteobacteria</taxon>
        <taxon>Chromatiales</taxon>
        <taxon>Chromatiaceae</taxon>
        <taxon>Thiocapsa</taxon>
    </lineage>
</organism>
<dbReference type="OrthoDB" id="267364at2"/>
<sequence length="182" mass="20658">MTRETITGETGTVLSPPEHAKARTGALLREAAAWLNLAMPQVEIRFDLRGTAAGQARIRSGSFALIRYNAVLLSLHPTQFIAETVPHEVAHVVAFAKHGGRIRPHGAEWQAVMRHFGVEPSRCHRYDVSRLRTRSLQRFLYRCGCGTHEISSIRHNRICRQGTVYLCRRCRQPLRHETEPQC</sequence>